<dbReference type="InterPro" id="IPR007599">
    <property type="entry name" value="DER1"/>
</dbReference>
<evidence type="ECO:0000256" key="13">
    <source>
        <dbReference type="ARBA" id="ARBA00023284"/>
    </source>
</evidence>
<evidence type="ECO:0000256" key="4">
    <source>
        <dbReference type="ARBA" id="ARBA00008983"/>
    </source>
</evidence>
<protein>
    <submittedName>
        <fullName evidence="16">Monothiol glutaredoxin-mitochondrial-like</fullName>
    </submittedName>
</protein>
<evidence type="ECO:0000256" key="8">
    <source>
        <dbReference type="ARBA" id="ARBA00022824"/>
    </source>
</evidence>
<dbReference type="PROSITE" id="PS51354">
    <property type="entry name" value="GLUTAREDOXIN_2"/>
    <property type="match status" value="1"/>
</dbReference>
<dbReference type="InterPro" id="IPR004480">
    <property type="entry name" value="Monothiol_GRX-rel"/>
</dbReference>
<evidence type="ECO:0000256" key="11">
    <source>
        <dbReference type="ARBA" id="ARBA00023014"/>
    </source>
</evidence>
<comment type="similarity">
    <text evidence="3">Belongs to the derlin family.</text>
</comment>
<keyword evidence="9 14" id="KW-1133">Transmembrane helix</keyword>
<dbReference type="OrthoDB" id="1716531at2759"/>
<keyword evidence="6" id="KW-0001">2Fe-2S</keyword>
<dbReference type="NCBIfam" id="TIGR00365">
    <property type="entry name" value="Grx4 family monothiol glutaredoxin"/>
    <property type="match status" value="1"/>
</dbReference>
<evidence type="ECO:0000259" key="15">
    <source>
        <dbReference type="Pfam" id="PF00462"/>
    </source>
</evidence>
<dbReference type="SUPFAM" id="SSF52833">
    <property type="entry name" value="Thioredoxin-like"/>
    <property type="match status" value="1"/>
</dbReference>
<keyword evidence="12 14" id="KW-0472">Membrane</keyword>
<feature type="domain" description="Glutaredoxin" evidence="15">
    <location>
        <begin position="73"/>
        <end position="137"/>
    </location>
</feature>
<comment type="caution">
    <text evidence="16">The sequence shown here is derived from an EMBL/GenBank/DDBJ whole genome shotgun (WGS) entry which is preliminary data.</text>
</comment>
<dbReference type="InterPro" id="IPR002109">
    <property type="entry name" value="Glutaredoxin"/>
</dbReference>
<dbReference type="Pfam" id="PF04511">
    <property type="entry name" value="DER1"/>
    <property type="match status" value="1"/>
</dbReference>
<evidence type="ECO:0000256" key="12">
    <source>
        <dbReference type="ARBA" id="ARBA00023136"/>
    </source>
</evidence>
<comment type="similarity">
    <text evidence="4">Belongs to the glutaredoxin family. CGFS subfamily.</text>
</comment>
<keyword evidence="11" id="KW-0411">Iron-sulfur</keyword>
<accession>A0A2P6TC88</accession>
<dbReference type="GO" id="GO:0051537">
    <property type="term" value="F:2 iron, 2 sulfur cluster binding"/>
    <property type="evidence" value="ECO:0007669"/>
    <property type="project" value="UniProtKB-KW"/>
</dbReference>
<dbReference type="CDD" id="cd03028">
    <property type="entry name" value="GRX_PICOT_like"/>
    <property type="match status" value="1"/>
</dbReference>
<dbReference type="GO" id="GO:0005789">
    <property type="term" value="C:endoplasmic reticulum membrane"/>
    <property type="evidence" value="ECO:0007669"/>
    <property type="project" value="UniProtKB-SubCell"/>
</dbReference>
<dbReference type="InterPro" id="IPR033658">
    <property type="entry name" value="GRX_PICOT-like"/>
</dbReference>
<keyword evidence="8" id="KW-0256">Endoplasmic reticulum</keyword>
<dbReference type="InterPro" id="IPR035952">
    <property type="entry name" value="Rhomboid-like_sf"/>
</dbReference>
<evidence type="ECO:0000313" key="16">
    <source>
        <dbReference type="EMBL" id="PRW20246.1"/>
    </source>
</evidence>
<dbReference type="EMBL" id="LHPG02000025">
    <property type="protein sequence ID" value="PRW20246.1"/>
    <property type="molecule type" value="Genomic_DNA"/>
</dbReference>
<evidence type="ECO:0000256" key="10">
    <source>
        <dbReference type="ARBA" id="ARBA00023004"/>
    </source>
</evidence>
<comment type="function">
    <text evidence="1">May be involved in the degradation process of specific misfolded endoplasmic reticulum (ER) luminal proteins.</text>
</comment>
<dbReference type="FunFam" id="3.40.30.10:FF:000005">
    <property type="entry name" value="Glutaredoxin 5"/>
    <property type="match status" value="1"/>
</dbReference>
<gene>
    <name evidence="16" type="ORF">C2E21_9232</name>
</gene>
<keyword evidence="7" id="KW-0479">Metal-binding</keyword>
<evidence type="ECO:0000256" key="3">
    <source>
        <dbReference type="ARBA" id="ARBA00008917"/>
    </source>
</evidence>
<evidence type="ECO:0000256" key="2">
    <source>
        <dbReference type="ARBA" id="ARBA00004477"/>
    </source>
</evidence>
<keyword evidence="13" id="KW-0676">Redox-active center</keyword>
<evidence type="ECO:0000256" key="1">
    <source>
        <dbReference type="ARBA" id="ARBA00003292"/>
    </source>
</evidence>
<evidence type="ECO:0000313" key="17">
    <source>
        <dbReference type="Proteomes" id="UP000239899"/>
    </source>
</evidence>
<sequence>MQRLLTGARQFLPVAQRAGGLAELQRAAGGVSVSRRWLATEDDSHDDFKPQVKGGAAAGVKDTIEKDIAGHDVFIYMKGVPQAPMCGFSNMACAILNLYGVEYGARNVLADPEVREGVKQFTHWPTIPQIFIKGEFVGGSDILHELHQKGELKKMLQDGPGVNFEGGVRLFDESWVGDTGVNATQNATTSNSTLAVDQGATQYSAVQECGRDGATAMAMRDFPAVLQDCEPTGDIVRQCGSQYDTTTFFVAFVAQCASGNVTLQGVTMPPRAQGDVRGVGDRNAADWYWALPPITRGLLTAYLVTGLSAYMGVLPLRQMYHDWSLTFKMVPEVWRLVTTYTFIGRPSLHWLFQLVWLAKYGSAYETARFSHNTADGITMVGVGCIAGLGFDLLSWLLSRFLPPVFMAPFHGSALVFMFIYLWSKQFANAPVSLFGVVQLQGRHLPFAFVALDLLMGQNIWPDVSGILMGHVYWFLTDVYPTASGRIVIRTPRWLTRFCLQHGIGRVPVQAANLANPSDARFRAFQGRGRRLAD</sequence>
<organism evidence="16 17">
    <name type="scientific">Chlorella sorokiniana</name>
    <name type="common">Freshwater green alga</name>
    <dbReference type="NCBI Taxonomy" id="3076"/>
    <lineage>
        <taxon>Eukaryota</taxon>
        <taxon>Viridiplantae</taxon>
        <taxon>Chlorophyta</taxon>
        <taxon>core chlorophytes</taxon>
        <taxon>Trebouxiophyceae</taxon>
        <taxon>Chlorellales</taxon>
        <taxon>Chlorellaceae</taxon>
        <taxon>Chlorella clade</taxon>
        <taxon>Chlorella</taxon>
    </lineage>
</organism>
<dbReference type="GO" id="GO:0046872">
    <property type="term" value="F:metal ion binding"/>
    <property type="evidence" value="ECO:0007669"/>
    <property type="project" value="UniProtKB-KW"/>
</dbReference>
<dbReference type="Proteomes" id="UP000239899">
    <property type="component" value="Unassembled WGS sequence"/>
</dbReference>
<keyword evidence="17" id="KW-1185">Reference proteome</keyword>
<evidence type="ECO:0000256" key="6">
    <source>
        <dbReference type="ARBA" id="ARBA00022714"/>
    </source>
</evidence>
<dbReference type="AlphaFoldDB" id="A0A2P6TC88"/>
<name>A0A2P6TC88_CHLSO</name>
<evidence type="ECO:0000256" key="9">
    <source>
        <dbReference type="ARBA" id="ARBA00022989"/>
    </source>
</evidence>
<comment type="subcellular location">
    <subcellularLocation>
        <location evidence="2">Endoplasmic reticulum membrane</location>
        <topology evidence="2">Multi-pass membrane protein</topology>
    </subcellularLocation>
</comment>
<dbReference type="PANTHER" id="PTHR11009">
    <property type="entry name" value="DER1-LIKE PROTEIN, DERLIN"/>
    <property type="match status" value="1"/>
</dbReference>
<dbReference type="STRING" id="3076.A0A2P6TC88"/>
<dbReference type="GO" id="GO:0006950">
    <property type="term" value="P:response to stress"/>
    <property type="evidence" value="ECO:0007669"/>
    <property type="project" value="UniProtKB-ARBA"/>
</dbReference>
<keyword evidence="10" id="KW-0408">Iron</keyword>
<evidence type="ECO:0000256" key="7">
    <source>
        <dbReference type="ARBA" id="ARBA00022723"/>
    </source>
</evidence>
<feature type="transmembrane region" description="Helical" evidence="14">
    <location>
        <begin position="404"/>
        <end position="422"/>
    </location>
</feature>
<keyword evidence="5 14" id="KW-0812">Transmembrane</keyword>
<dbReference type="SUPFAM" id="SSF144091">
    <property type="entry name" value="Rhomboid-like"/>
    <property type="match status" value="1"/>
</dbReference>
<reference evidence="16 17" key="1">
    <citation type="journal article" date="2018" name="Plant J.">
        <title>Genome sequences of Chlorella sorokiniana UTEX 1602 and Micractinium conductrix SAG 241.80: implications to maltose excretion by a green alga.</title>
        <authorList>
            <person name="Arriola M.B."/>
            <person name="Velmurugan N."/>
            <person name="Zhang Y."/>
            <person name="Plunkett M.H."/>
            <person name="Hondzo H."/>
            <person name="Barney B.M."/>
        </authorList>
    </citation>
    <scope>NUCLEOTIDE SEQUENCE [LARGE SCALE GENOMIC DNA]</scope>
    <source>
        <strain evidence="17">UTEX 1602</strain>
    </source>
</reference>
<dbReference type="Pfam" id="PF00462">
    <property type="entry name" value="Glutaredoxin"/>
    <property type="match status" value="1"/>
</dbReference>
<dbReference type="InterPro" id="IPR036249">
    <property type="entry name" value="Thioredoxin-like_sf"/>
</dbReference>
<proteinExistence type="inferred from homology"/>
<evidence type="ECO:0000256" key="5">
    <source>
        <dbReference type="ARBA" id="ARBA00022692"/>
    </source>
</evidence>
<evidence type="ECO:0000256" key="14">
    <source>
        <dbReference type="SAM" id="Phobius"/>
    </source>
</evidence>
<dbReference type="Gene3D" id="3.40.30.10">
    <property type="entry name" value="Glutaredoxin"/>
    <property type="match status" value="1"/>
</dbReference>